<evidence type="ECO:0000256" key="3">
    <source>
        <dbReference type="ARBA" id="ARBA00022989"/>
    </source>
</evidence>
<keyword evidence="5" id="KW-1003">Cell membrane</keyword>
<comment type="function">
    <text evidence="5">Part of the twin-arginine translocation (Tat) system that transports large folded proteins containing a characteristic twin-arginine motif in their signal peptide across membranes.</text>
</comment>
<reference evidence="7" key="1">
    <citation type="journal article" date="2010" name="Stand. Genomic Sci.">
        <title>Complete genome sequence of Syntrophothermus lipocalidus type strain (TGB-C1T).</title>
        <authorList>
            <consortium name="US DOE Joint Genome Institute (JGI-PGF)"/>
            <person name="Djao O."/>
            <person name="Zhang X."/>
            <person name="Lucas S."/>
            <person name="Lapidus A."/>
            <person name="Glavina Del Rio T."/>
            <person name="Nolan M."/>
            <person name="Tice H."/>
            <person name="Cheng J."/>
            <person name="Han C."/>
            <person name="Tapia R."/>
            <person name="Goodwin L."/>
            <person name="Pitluck S."/>
            <person name="Liolios K."/>
            <person name="Ivanova N."/>
            <person name="Mavromatis K."/>
            <person name="Mikhailova N."/>
            <person name="Ovchinnikova G."/>
            <person name="Pati A."/>
            <person name="Brambilla E."/>
            <person name="Chen A."/>
            <person name="Palaniappan K."/>
            <person name="Land M."/>
            <person name="Hauser L."/>
            <person name="Chang Y."/>
            <person name="Jeffries C."/>
            <person name="Rohde M."/>
            <person name="Sikorski J."/>
            <person name="Spring S."/>
            <person name="Goker M."/>
            <person name="Detter J."/>
            <person name="Woyke T."/>
            <person name="Bristow J."/>
            <person name="Eisen J."/>
            <person name="Markowitz V."/>
            <person name="Hugenholtz P."/>
            <person name="Kyrpides N."/>
            <person name="Klenk H."/>
        </authorList>
    </citation>
    <scope>NUCLEOTIDE SEQUENCE [LARGE SCALE GENOMIC DNA]</scope>
    <source>
        <strain evidence="7">DSM 12680 / TGB-C1</strain>
    </source>
</reference>
<evidence type="ECO:0000256" key="1">
    <source>
        <dbReference type="ARBA" id="ARBA00004141"/>
    </source>
</evidence>
<evidence type="ECO:0000256" key="2">
    <source>
        <dbReference type="ARBA" id="ARBA00022692"/>
    </source>
</evidence>
<dbReference type="AlphaFoldDB" id="D7CNB3"/>
<name>D7CNB3_SYNLT</name>
<dbReference type="KEGG" id="slp:Slip_1435"/>
<keyword evidence="2 5" id="KW-0812">Transmembrane</keyword>
<dbReference type="PANTHER" id="PTHR30371:SF0">
    <property type="entry name" value="SEC-INDEPENDENT PROTEIN TRANSLOCASE PROTEIN TATC, CHLOROPLASTIC-RELATED"/>
    <property type="match status" value="1"/>
</dbReference>
<organism evidence="6 7">
    <name type="scientific">Syntrophothermus lipocalidus (strain DSM 12680 / TGB-C1)</name>
    <dbReference type="NCBI Taxonomy" id="643648"/>
    <lineage>
        <taxon>Bacteria</taxon>
        <taxon>Bacillati</taxon>
        <taxon>Bacillota</taxon>
        <taxon>Clostridia</taxon>
        <taxon>Eubacteriales</taxon>
        <taxon>Syntrophomonadaceae</taxon>
        <taxon>Syntrophothermus</taxon>
    </lineage>
</organism>
<dbReference type="PRINTS" id="PR01840">
    <property type="entry name" value="TATCFAMILY"/>
</dbReference>
<dbReference type="STRING" id="643648.Slip_1435"/>
<protein>
    <recommendedName>
        <fullName evidence="5">Sec-independent protein translocase protein TatC</fullName>
    </recommendedName>
</protein>
<feature type="transmembrane region" description="Helical" evidence="5">
    <location>
        <begin position="110"/>
        <end position="143"/>
    </location>
</feature>
<feature type="transmembrane region" description="Helical" evidence="5">
    <location>
        <begin position="20"/>
        <end position="41"/>
    </location>
</feature>
<dbReference type="PROSITE" id="PS01218">
    <property type="entry name" value="TATC"/>
    <property type="match status" value="1"/>
</dbReference>
<dbReference type="GO" id="GO:0043953">
    <property type="term" value="P:protein transport by the Tat complex"/>
    <property type="evidence" value="ECO:0007669"/>
    <property type="project" value="UniProtKB-UniRule"/>
</dbReference>
<feature type="transmembrane region" description="Helical" evidence="5">
    <location>
        <begin position="79"/>
        <end position="103"/>
    </location>
</feature>
<dbReference type="HAMAP" id="MF_00902">
    <property type="entry name" value="TatC"/>
    <property type="match status" value="1"/>
</dbReference>
<dbReference type="RefSeq" id="WP_013175600.1">
    <property type="nucleotide sequence ID" value="NC_014220.1"/>
</dbReference>
<dbReference type="Proteomes" id="UP000000378">
    <property type="component" value="Chromosome"/>
</dbReference>
<dbReference type="InterPro" id="IPR002033">
    <property type="entry name" value="TatC"/>
</dbReference>
<sequence>MFKKLTPDEKVTLMRHLEDLRRALLVSIIAIVIAAFASFYYSDQILAIIQKPLKDVGMGLSLVYIGVTEGFFVKMKLSLLAGLVIAFPVVAWELWSFIAPALYPQEKRYVYTLFPIILVLFVAGVLFAYFTLLKMVLAFMVYISGDLKPMITVDKYLSFVLTLTIPFGLVFELPVIVFFLTRIGILQASTLARNRKYALLAIFIVAAVLTPGPDPVSQTMMAVPVYLLYEISIWVAKLARPKNKGAVVETS</sequence>
<keyword evidence="3 5" id="KW-1133">Transmembrane helix</keyword>
<comment type="similarity">
    <text evidence="5">Belongs to the TatC family.</text>
</comment>
<accession>D7CNB3</accession>
<dbReference type="GO" id="GO:0009977">
    <property type="term" value="F:proton motive force dependent protein transmembrane transporter activity"/>
    <property type="evidence" value="ECO:0007669"/>
    <property type="project" value="TreeGrafter"/>
</dbReference>
<evidence type="ECO:0000256" key="4">
    <source>
        <dbReference type="ARBA" id="ARBA00023136"/>
    </source>
</evidence>
<dbReference type="Pfam" id="PF00902">
    <property type="entry name" value="TatC"/>
    <property type="match status" value="1"/>
</dbReference>
<dbReference type="EMBL" id="CP002048">
    <property type="protein sequence ID" value="ADI02198.1"/>
    <property type="molecule type" value="Genomic_DNA"/>
</dbReference>
<dbReference type="eggNOG" id="COG0805">
    <property type="taxonomic scope" value="Bacteria"/>
</dbReference>
<evidence type="ECO:0000313" key="6">
    <source>
        <dbReference type="EMBL" id="ADI02198.1"/>
    </source>
</evidence>
<dbReference type="GO" id="GO:0033281">
    <property type="term" value="C:TAT protein transport complex"/>
    <property type="evidence" value="ECO:0007669"/>
    <property type="project" value="UniProtKB-UniRule"/>
</dbReference>
<comment type="subunit">
    <text evidence="5">Forms a complex with TatA.</text>
</comment>
<dbReference type="GO" id="GO:0065002">
    <property type="term" value="P:intracellular protein transmembrane transport"/>
    <property type="evidence" value="ECO:0007669"/>
    <property type="project" value="TreeGrafter"/>
</dbReference>
<keyword evidence="5" id="KW-0653">Protein transport</keyword>
<keyword evidence="5" id="KW-0811">Translocation</keyword>
<evidence type="ECO:0000313" key="7">
    <source>
        <dbReference type="Proteomes" id="UP000000378"/>
    </source>
</evidence>
<evidence type="ECO:0000256" key="5">
    <source>
        <dbReference type="HAMAP-Rule" id="MF_00902"/>
    </source>
</evidence>
<keyword evidence="7" id="KW-1185">Reference proteome</keyword>
<comment type="subcellular location">
    <subcellularLocation>
        <location evidence="5">Cell membrane</location>
        <topology evidence="5">Multi-pass membrane protein</topology>
    </subcellularLocation>
    <subcellularLocation>
        <location evidence="1">Membrane</location>
        <topology evidence="1">Multi-pass membrane protein</topology>
    </subcellularLocation>
</comment>
<proteinExistence type="inferred from homology"/>
<gene>
    <name evidence="5" type="primary">tatC</name>
    <name evidence="6" type="ordered locus">Slip_1435</name>
</gene>
<keyword evidence="4 5" id="KW-0472">Membrane</keyword>
<feature type="transmembrane region" description="Helical" evidence="5">
    <location>
        <begin position="197"/>
        <end position="213"/>
    </location>
</feature>
<keyword evidence="5" id="KW-0813">Transport</keyword>
<dbReference type="HOGENOM" id="CLU_031942_3_3_9"/>
<reference evidence="6 7" key="2">
    <citation type="journal article" date="2010" name="Stand. Genomic Sci.">
        <title>Complete genome sequence of Syntrophothermus lipocalidus type strain (TGB-C1).</title>
        <authorList>
            <person name="Djao O.D."/>
            <person name="Zhang X."/>
            <person name="Lucas S."/>
            <person name="Lapidus A."/>
            <person name="Del Rio T.G."/>
            <person name="Nolan M."/>
            <person name="Tice H."/>
            <person name="Cheng J.F."/>
            <person name="Han C."/>
            <person name="Tapia R."/>
            <person name="Goodwin L."/>
            <person name="Pitluck S."/>
            <person name="Liolios K."/>
            <person name="Ivanova N."/>
            <person name="Mavromatis K."/>
            <person name="Mikhailova N."/>
            <person name="Ovchinnikova G."/>
            <person name="Pati A."/>
            <person name="Brambilla E."/>
            <person name="Chen A."/>
            <person name="Palaniappan K."/>
            <person name="Land M."/>
            <person name="Hauser L."/>
            <person name="Chang Y.J."/>
            <person name="Jeffries C.D."/>
            <person name="Rohde M."/>
            <person name="Sikorski J."/>
            <person name="Spring S."/>
            <person name="Goker M."/>
            <person name="Detter J.C."/>
            <person name="Woyke T."/>
            <person name="Bristow J."/>
            <person name="Eisen J.A."/>
            <person name="Markowitz V."/>
            <person name="Hugenholtz P."/>
            <person name="Kyrpides N.C."/>
            <person name="Klenk H.P."/>
        </authorList>
    </citation>
    <scope>NUCLEOTIDE SEQUENCE [LARGE SCALE GENOMIC DNA]</scope>
    <source>
        <strain evidence="7">DSM 12680 / TGB-C1</strain>
    </source>
</reference>
<dbReference type="PANTHER" id="PTHR30371">
    <property type="entry name" value="SEC-INDEPENDENT PROTEIN TRANSLOCASE PROTEIN TATC"/>
    <property type="match status" value="1"/>
</dbReference>
<feature type="transmembrane region" description="Helical" evidence="5">
    <location>
        <begin position="219"/>
        <end position="236"/>
    </location>
</feature>
<dbReference type="InterPro" id="IPR019820">
    <property type="entry name" value="Sec-indep_translocase_CS"/>
</dbReference>
<dbReference type="NCBIfam" id="TIGR00945">
    <property type="entry name" value="tatC"/>
    <property type="match status" value="1"/>
</dbReference>
<feature type="transmembrane region" description="Helical" evidence="5">
    <location>
        <begin position="163"/>
        <end position="185"/>
    </location>
</feature>